<feature type="domain" description="EGF-like" evidence="3">
    <location>
        <begin position="384"/>
        <end position="422"/>
    </location>
</feature>
<gene>
    <name evidence="5" type="ORF">SS50377_24888</name>
</gene>
<dbReference type="GeneID" id="94298911"/>
<protein>
    <submittedName>
        <fullName evidence="5">Cysteine-rich membrane protein 2</fullName>
    </submittedName>
</protein>
<dbReference type="SMART" id="SM00181">
    <property type="entry name" value="EGF"/>
    <property type="match status" value="21"/>
</dbReference>
<feature type="disulfide bond" evidence="1">
    <location>
        <begin position="941"/>
        <end position="950"/>
    </location>
</feature>
<evidence type="ECO:0000313" key="6">
    <source>
        <dbReference type="Proteomes" id="UP000018208"/>
    </source>
</evidence>
<feature type="domain" description="EGF-like" evidence="3">
    <location>
        <begin position="914"/>
        <end position="951"/>
    </location>
</feature>
<dbReference type="InterPro" id="IPR001190">
    <property type="entry name" value="SRCR"/>
</dbReference>
<keyword evidence="2" id="KW-1133">Transmembrane helix</keyword>
<feature type="disulfide bond" evidence="1">
    <location>
        <begin position="801"/>
        <end position="811"/>
    </location>
</feature>
<comment type="caution">
    <text evidence="5">The sequence shown here is derived from an EMBL/GenBank/DDBJ whole genome shotgun (WGS) entry which is preliminary data.</text>
</comment>
<dbReference type="Gene3D" id="2.10.25.10">
    <property type="entry name" value="Laminin"/>
    <property type="match status" value="1"/>
</dbReference>
<dbReference type="InterPro" id="IPR009030">
    <property type="entry name" value="Growth_fac_rcpt_cys_sf"/>
</dbReference>
<feature type="domain" description="EGF-like" evidence="3">
    <location>
        <begin position="671"/>
        <end position="708"/>
    </location>
</feature>
<dbReference type="PROSITE" id="PS01186">
    <property type="entry name" value="EGF_2"/>
    <property type="match status" value="2"/>
</dbReference>
<keyword evidence="1" id="KW-1015">Disulfide bond</keyword>
<dbReference type="PRINTS" id="PR01983">
    <property type="entry name" value="NOTCH"/>
</dbReference>
<dbReference type="SMART" id="SM00261">
    <property type="entry name" value="FU"/>
    <property type="match status" value="12"/>
</dbReference>
<dbReference type="RefSeq" id="XP_067763548.1">
    <property type="nucleotide sequence ID" value="XM_067908727.1"/>
</dbReference>
<dbReference type="InterPro" id="IPR006212">
    <property type="entry name" value="Furin_repeat"/>
</dbReference>
<evidence type="ECO:0000259" key="4">
    <source>
        <dbReference type="PROSITE" id="PS50287"/>
    </source>
</evidence>
<feature type="domain" description="EGF-like" evidence="3">
    <location>
        <begin position="260"/>
        <end position="297"/>
    </location>
</feature>
<dbReference type="EMBL" id="AUWU02000005">
    <property type="protein sequence ID" value="KAH0572775.1"/>
    <property type="molecule type" value="Genomic_DNA"/>
</dbReference>
<evidence type="ECO:0000259" key="3">
    <source>
        <dbReference type="PROSITE" id="PS50026"/>
    </source>
</evidence>
<comment type="caution">
    <text evidence="1">Lacks conserved residue(s) required for the propagation of feature annotation.</text>
</comment>
<dbReference type="OrthoDB" id="283575at2759"/>
<dbReference type="GO" id="GO:0016020">
    <property type="term" value="C:membrane"/>
    <property type="evidence" value="ECO:0007669"/>
    <property type="project" value="InterPro"/>
</dbReference>
<dbReference type="KEGG" id="ssao:94298911"/>
<feature type="domain" description="EGF-like" evidence="3">
    <location>
        <begin position="1082"/>
        <end position="1119"/>
    </location>
</feature>
<dbReference type="PROSITE" id="PS00022">
    <property type="entry name" value="EGF_1"/>
    <property type="match status" value="7"/>
</dbReference>
<keyword evidence="2" id="KW-0472">Membrane</keyword>
<feature type="domain" description="EGF-like" evidence="3">
    <location>
        <begin position="506"/>
        <end position="543"/>
    </location>
</feature>
<keyword evidence="1" id="KW-0245">EGF-like domain</keyword>
<name>A0A9P8LRA8_9EUKA</name>
<dbReference type="InterPro" id="IPR000742">
    <property type="entry name" value="EGF"/>
</dbReference>
<dbReference type="Proteomes" id="UP000018208">
    <property type="component" value="Unassembled WGS sequence"/>
</dbReference>
<keyword evidence="2" id="KW-0812">Transmembrane</keyword>
<keyword evidence="6" id="KW-1185">Reference proteome</keyword>
<evidence type="ECO:0000256" key="2">
    <source>
        <dbReference type="SAM" id="Phobius"/>
    </source>
</evidence>
<dbReference type="PROSITE" id="PS50026">
    <property type="entry name" value="EGF_3"/>
    <property type="match status" value="7"/>
</dbReference>
<feature type="disulfide bond" evidence="1">
    <location>
        <begin position="287"/>
        <end position="296"/>
    </location>
</feature>
<feature type="domain" description="SRCR" evidence="4">
    <location>
        <begin position="950"/>
        <end position="1066"/>
    </location>
</feature>
<evidence type="ECO:0000256" key="1">
    <source>
        <dbReference type="PROSITE-ProRule" id="PRU00076"/>
    </source>
</evidence>
<dbReference type="PROSITE" id="PS50287">
    <property type="entry name" value="SRCR_2"/>
    <property type="match status" value="1"/>
</dbReference>
<proteinExistence type="predicted"/>
<accession>A0A9P8LRA8</accession>
<feature type="disulfide bond" evidence="1">
    <location>
        <begin position="698"/>
        <end position="707"/>
    </location>
</feature>
<feature type="transmembrane region" description="Helical" evidence="2">
    <location>
        <begin position="1278"/>
        <end position="1304"/>
    </location>
</feature>
<organism evidence="5 6">
    <name type="scientific">Spironucleus salmonicida</name>
    <dbReference type="NCBI Taxonomy" id="348837"/>
    <lineage>
        <taxon>Eukaryota</taxon>
        <taxon>Metamonada</taxon>
        <taxon>Diplomonadida</taxon>
        <taxon>Hexamitidae</taxon>
        <taxon>Hexamitinae</taxon>
        <taxon>Spironucleus</taxon>
    </lineage>
</organism>
<sequence>MTCDLTSLTPFNNNGTCVSCQTAIPNCRICQQSELTTITCKVCKIPFTGPACARNCGDGMVQLNEGNCQPFTAAFPFEGKTENICSGAKYGAIQAAVNNGDTSCLCTNDKKPKNQQRHFTGPNCDRRKVGVTCNGTLFPVCSGCNNADCAGCIPGTLGPDPASGCCNNGCKTCLNTTGNFETTNPFPPSVCKSCDPDSIRSVLKGDSCISCFDAINGCLKCAQNSGAEAQCTQCRDRLTGENCERECATGTVQHNITSCTSTSCTETSQCNGNGTCGDTNGNLLCACNVGFAGANCETSTASCNIANCTVCNVSNVCSVCETNYMLSENACAPKTCEQIITNCATCDGGFPNFTCKKCSGNFTQSDCKKQCPGNYVQFTESKCQNPSCISGQACSGNGTCQVNMEGDKVCNCTQGFAGQNCENQCDSSCATCTSADHKVCTSCPPGQFLVGSACISCQDVPNCHGCAQTAPESAVTCEFCSRGFTGISCEKECPEGQVQYNSLYCQATSCDGAKPCNGYGACSVKSNNLICTCDSGVSGANCEVLTTGKKCGGGPEIKNCFKCTNGKTCAQCFMGAALSTDALQCCAVGCHSCESATPSTCFGCDKASDAPFFDNQECKTCEQVYPNCQSCAQIGFLNKVTCSTCKATFTGEDCTQQCPAGNKQFMQSYCQPITCDDHVPCNGEGQCVSDLDNMVCQCQHGVGGINCESRPPCSVQNCKLCQLHDSNTCQECINDYKIQGNMCAALTCQESIPNCQSLCQGSTGNFTCGTCKPGYTGQQCDKQCDNGYEQYEQEHCQPTSCASGCNSNGVCQEDSTIGKKCVCNENFSGPNCENNCAAPCKTCQSDKTTCLSCYNFDVVEGSTCTNCQTKFPNCDKCSFTSPLSCNKCLPQFTGQSCDIECKLDTVPYNNVGCQPFSCTTPHPCSGQSQCTASGTGLKCTCKSDSTGPNCEIHSGSGKTCNGKYKIEKCVICTNTSPAACAICAAGTTINHNQTECCTNNCGGCEMEAPTACTKCKIDSDFPFLKNANCVGCTAAIPNCRACTQADQFTDITCDACTASFTGVTCDTDCGAGMKQFNGTFCQSVSCEFSVPCGGNGACKTTSGNSTCECKPGFSGRNCENLETCEVQNCQTCVQGDAKKCKVCAPNYQLTSYKHCELKQSCVVENCLTCVWNNPNRCQGCAQDYDLTAAGSCEIAQICKVKDCQTCVMGNENQCEICYKSLDPLTNCTDCKFGLFLSQNVCKSCGEGCGRCTSANKCISCADGSIPVKGKCSVQTAQIGAGGIAGIVIALIAVLLVVILTVILVKRRKSNAKRAQYVDQGLLDRGNGSQVAIVE</sequence>
<feature type="domain" description="EGF-like" evidence="3">
    <location>
        <begin position="797"/>
        <end position="833"/>
    </location>
</feature>
<dbReference type="SUPFAM" id="SSF57184">
    <property type="entry name" value="Growth factor receptor domain"/>
    <property type="match status" value="2"/>
</dbReference>
<feature type="disulfide bond" evidence="1">
    <location>
        <begin position="1109"/>
        <end position="1118"/>
    </location>
</feature>
<feature type="disulfide bond" evidence="1">
    <location>
        <begin position="823"/>
        <end position="832"/>
    </location>
</feature>
<evidence type="ECO:0000313" key="5">
    <source>
        <dbReference type="EMBL" id="KAH0572775.1"/>
    </source>
</evidence>
<feature type="disulfide bond" evidence="1">
    <location>
        <begin position="533"/>
        <end position="542"/>
    </location>
</feature>
<feature type="disulfide bond" evidence="1">
    <location>
        <begin position="412"/>
        <end position="421"/>
    </location>
</feature>
<reference evidence="5 6" key="1">
    <citation type="journal article" date="2014" name="PLoS Genet.">
        <title>The Genome of Spironucleus salmonicida Highlights a Fish Pathogen Adapted to Fluctuating Environments.</title>
        <authorList>
            <person name="Xu F."/>
            <person name="Jerlstrom-Hultqvist J."/>
            <person name="Einarsson E."/>
            <person name="Astvaldsson A."/>
            <person name="Svard S.G."/>
            <person name="Andersson J.O."/>
        </authorList>
    </citation>
    <scope>NUCLEOTIDE SEQUENCE [LARGE SCALE GENOMIC DNA]</scope>
    <source>
        <strain evidence="5 6">ATCC 50377</strain>
    </source>
</reference>